<dbReference type="InterPro" id="IPR001841">
    <property type="entry name" value="Znf_RING"/>
</dbReference>
<keyword evidence="21" id="KW-1185">Reference proteome</keyword>
<dbReference type="SUPFAM" id="SSF57845">
    <property type="entry name" value="B-box zinc-binding domain"/>
    <property type="match status" value="1"/>
</dbReference>
<dbReference type="PRINTS" id="PR01406">
    <property type="entry name" value="BBOXZNFINGER"/>
</dbReference>
<evidence type="ECO:0000256" key="4">
    <source>
        <dbReference type="ARBA" id="ARBA00008518"/>
    </source>
</evidence>
<dbReference type="InterPro" id="IPR050143">
    <property type="entry name" value="TRIM/RBCC"/>
</dbReference>
<comment type="caution">
    <text evidence="20">The sequence shown here is derived from an EMBL/GenBank/DDBJ whole genome shotgun (WGS) entry which is preliminary data.</text>
</comment>
<evidence type="ECO:0000256" key="8">
    <source>
        <dbReference type="ARBA" id="ARBA00022679"/>
    </source>
</evidence>
<comment type="similarity">
    <text evidence="5">Belongs to the TRAFAC class TrmE-Era-EngA-EngB-Septin-like GTPase superfamily. AIG1/Toc34/Toc159-like paraseptin GTPase family. IAN subfamily.</text>
</comment>
<comment type="similarity">
    <text evidence="4">Belongs to the TRIM/RBCC family.</text>
</comment>
<dbReference type="PROSITE" id="PS00518">
    <property type="entry name" value="ZF_RING_1"/>
    <property type="match status" value="1"/>
</dbReference>
<dbReference type="CDD" id="cd16594">
    <property type="entry name" value="RING-HC_TRIM7-like_C-IV"/>
    <property type="match status" value="1"/>
</dbReference>
<keyword evidence="7" id="KW-0963">Cytoplasm</keyword>
<dbReference type="Pfam" id="PF00643">
    <property type="entry name" value="zf-B_box"/>
    <property type="match status" value="1"/>
</dbReference>
<evidence type="ECO:0000256" key="6">
    <source>
        <dbReference type="ARBA" id="ARBA00012483"/>
    </source>
</evidence>
<dbReference type="GO" id="GO:0005737">
    <property type="term" value="C:cytoplasm"/>
    <property type="evidence" value="ECO:0007669"/>
    <property type="project" value="UniProtKB-SubCell"/>
</dbReference>
<evidence type="ECO:0000256" key="12">
    <source>
        <dbReference type="ARBA" id="ARBA00022786"/>
    </source>
</evidence>
<feature type="coiled-coil region" evidence="16">
    <location>
        <begin position="504"/>
        <end position="569"/>
    </location>
</feature>
<accession>A0AAV7P491</accession>
<evidence type="ECO:0000256" key="2">
    <source>
        <dbReference type="ARBA" id="ARBA00004496"/>
    </source>
</evidence>
<organism evidence="20 21">
    <name type="scientific">Pleurodeles waltl</name>
    <name type="common">Iberian ribbed newt</name>
    <dbReference type="NCBI Taxonomy" id="8319"/>
    <lineage>
        <taxon>Eukaryota</taxon>
        <taxon>Metazoa</taxon>
        <taxon>Chordata</taxon>
        <taxon>Craniata</taxon>
        <taxon>Vertebrata</taxon>
        <taxon>Euteleostomi</taxon>
        <taxon>Amphibia</taxon>
        <taxon>Batrachia</taxon>
        <taxon>Caudata</taxon>
        <taxon>Salamandroidea</taxon>
        <taxon>Salamandridae</taxon>
        <taxon>Pleurodelinae</taxon>
        <taxon>Pleurodeles</taxon>
    </lineage>
</organism>
<proteinExistence type="inferred from homology"/>
<evidence type="ECO:0000313" key="21">
    <source>
        <dbReference type="Proteomes" id="UP001066276"/>
    </source>
</evidence>
<evidence type="ECO:0000256" key="14">
    <source>
        <dbReference type="ARBA" id="ARBA00023054"/>
    </source>
</evidence>
<dbReference type="CDD" id="cd19762">
    <property type="entry name" value="Bbox2_TRIM7-like"/>
    <property type="match status" value="1"/>
</dbReference>
<evidence type="ECO:0000259" key="18">
    <source>
        <dbReference type="PROSITE" id="PS50119"/>
    </source>
</evidence>
<dbReference type="GO" id="GO:0008270">
    <property type="term" value="F:zinc ion binding"/>
    <property type="evidence" value="ECO:0007669"/>
    <property type="project" value="UniProtKB-KW"/>
</dbReference>
<reference evidence="20" key="1">
    <citation type="journal article" date="2022" name="bioRxiv">
        <title>Sequencing and chromosome-scale assembly of the giantPleurodeles waltlgenome.</title>
        <authorList>
            <person name="Brown T."/>
            <person name="Elewa A."/>
            <person name="Iarovenko S."/>
            <person name="Subramanian E."/>
            <person name="Araus A.J."/>
            <person name="Petzold A."/>
            <person name="Susuki M."/>
            <person name="Suzuki K.-i.T."/>
            <person name="Hayashi T."/>
            <person name="Toyoda A."/>
            <person name="Oliveira C."/>
            <person name="Osipova E."/>
            <person name="Leigh N.D."/>
            <person name="Simon A."/>
            <person name="Yun M.H."/>
        </authorList>
    </citation>
    <scope>NUCLEOTIDE SEQUENCE</scope>
    <source>
        <strain evidence="20">20211129_DDA</strain>
        <tissue evidence="20">Liver</tissue>
    </source>
</reference>
<evidence type="ECO:0000256" key="9">
    <source>
        <dbReference type="ARBA" id="ARBA00022723"/>
    </source>
</evidence>
<evidence type="ECO:0000259" key="17">
    <source>
        <dbReference type="PROSITE" id="PS50089"/>
    </source>
</evidence>
<dbReference type="InterPro" id="IPR006703">
    <property type="entry name" value="G_AIG1"/>
</dbReference>
<evidence type="ECO:0000256" key="3">
    <source>
        <dbReference type="ARBA" id="ARBA00004906"/>
    </source>
</evidence>
<evidence type="ECO:0000256" key="10">
    <source>
        <dbReference type="ARBA" id="ARBA00022741"/>
    </source>
</evidence>
<dbReference type="PANTHER" id="PTHR24103">
    <property type="entry name" value="E3 UBIQUITIN-PROTEIN LIGASE TRIM"/>
    <property type="match status" value="1"/>
</dbReference>
<comment type="catalytic activity">
    <reaction evidence="1">
        <text>S-ubiquitinyl-[E2 ubiquitin-conjugating enzyme]-L-cysteine + [acceptor protein]-L-lysine = [E2 ubiquitin-conjugating enzyme]-L-cysteine + N(6)-ubiquitinyl-[acceptor protein]-L-lysine.</text>
        <dbReference type="EC" id="2.3.2.27"/>
    </reaction>
</comment>
<dbReference type="InterPro" id="IPR013083">
    <property type="entry name" value="Znf_RING/FYVE/PHD"/>
</dbReference>
<protein>
    <recommendedName>
        <fullName evidence="6">RING-type E3 ubiquitin transferase</fullName>
        <ecNumber evidence="6">2.3.2.27</ecNumber>
    </recommendedName>
</protein>
<keyword evidence="10" id="KW-0547">Nucleotide-binding</keyword>
<evidence type="ECO:0000313" key="20">
    <source>
        <dbReference type="EMBL" id="KAJ1122042.1"/>
    </source>
</evidence>
<dbReference type="Gene3D" id="3.30.40.10">
    <property type="entry name" value="Zinc/RING finger domain, C3HC4 (zinc finger)"/>
    <property type="match status" value="1"/>
</dbReference>
<evidence type="ECO:0000256" key="16">
    <source>
        <dbReference type="SAM" id="Coils"/>
    </source>
</evidence>
<sequence>MAAPLSDLQNEVSCPVCLEYFTDPVTIDCGHSYCRRCITLSWGSAGGTLTCPQCRRKCTKTDLPRNLQLSNLVEISQRMSQQPGDSVDLCERHREPLKLFCETDQRAVCTICDRSREHRGHAVIPIEEATEQYQLRFTATLERLQSELDTIVSLQSNAKKKSAEFKIKMKNERERIETEFEELQELLEKEKIHFLSKLEKEEKEILHLLNESITKLSEHMSSLNEMMTTIQEKRKLSLVQQLEDVKGFLSRFKSHTTEKPTQVSAELSNSIYSFTKELVLMNMSAKYSGACDVGGGPGMEELRIVLFDLTGDGTHAALNTLLGREDGLKYESKMGQCTKRSCVRDGRRLALTELALPLDIEDFKEECPEECYKCVTFSAPGPHAILLVLNVGQTVTEGMETIAFIKELFDNDEVLQRHGLVLLTGKEGLKGQTLHSYVLASGAALKDLIGGCGGRHCVIRSSARAEERAREGSEVMGLIVTMLQLRGGAFYTHEGYEEIEEKLLKSLEVVKARYNEEAKIEEKAIQRQYEDLMKDLEGEKDSAEKTKLIEDLKREMSRKLRESERKHQTKLEGARAGAEVTVAAALADALAAEGCQ</sequence>
<feature type="domain" description="B box-type" evidence="18">
    <location>
        <begin position="85"/>
        <end position="126"/>
    </location>
</feature>
<keyword evidence="14 16" id="KW-0175">Coiled coil</keyword>
<dbReference type="InterPro" id="IPR020457">
    <property type="entry name" value="Znf_B-box_chordata"/>
</dbReference>
<keyword evidence="11 15" id="KW-0863">Zinc-finger</keyword>
<feature type="domain" description="RING-type" evidence="17">
    <location>
        <begin position="14"/>
        <end position="55"/>
    </location>
</feature>
<dbReference type="InterPro" id="IPR000315">
    <property type="entry name" value="Znf_B-box"/>
</dbReference>
<dbReference type="GO" id="GO:0005525">
    <property type="term" value="F:GTP binding"/>
    <property type="evidence" value="ECO:0007669"/>
    <property type="project" value="InterPro"/>
</dbReference>
<dbReference type="InterPro" id="IPR017907">
    <property type="entry name" value="Znf_RING_CS"/>
</dbReference>
<comment type="subcellular location">
    <subcellularLocation>
        <location evidence="2">Cytoplasm</location>
    </subcellularLocation>
</comment>
<dbReference type="SMART" id="SM00184">
    <property type="entry name" value="RING"/>
    <property type="match status" value="1"/>
</dbReference>
<dbReference type="Pfam" id="PF15227">
    <property type="entry name" value="zf-C3HC4_4"/>
    <property type="match status" value="1"/>
</dbReference>
<evidence type="ECO:0000256" key="7">
    <source>
        <dbReference type="ARBA" id="ARBA00022490"/>
    </source>
</evidence>
<dbReference type="SMART" id="SM00336">
    <property type="entry name" value="BBOX"/>
    <property type="match status" value="1"/>
</dbReference>
<dbReference type="SUPFAM" id="SSF57850">
    <property type="entry name" value="RING/U-box"/>
    <property type="match status" value="1"/>
</dbReference>
<keyword evidence="13" id="KW-0862">Zinc</keyword>
<keyword evidence="9" id="KW-0479">Metal-binding</keyword>
<evidence type="ECO:0000256" key="13">
    <source>
        <dbReference type="ARBA" id="ARBA00022833"/>
    </source>
</evidence>
<evidence type="ECO:0000256" key="5">
    <source>
        <dbReference type="ARBA" id="ARBA00008535"/>
    </source>
</evidence>
<dbReference type="InterPro" id="IPR027417">
    <property type="entry name" value="P-loop_NTPase"/>
</dbReference>
<feature type="coiled-coil region" evidence="16">
    <location>
        <begin position="166"/>
        <end position="193"/>
    </location>
</feature>
<name>A0AAV7P491_PLEWA</name>
<dbReference type="PROSITE" id="PS50119">
    <property type="entry name" value="ZF_BBOX"/>
    <property type="match status" value="1"/>
</dbReference>
<dbReference type="PROSITE" id="PS50089">
    <property type="entry name" value="ZF_RING_2"/>
    <property type="match status" value="1"/>
</dbReference>
<dbReference type="EMBL" id="JANPWB010000011">
    <property type="protein sequence ID" value="KAJ1122042.1"/>
    <property type="molecule type" value="Genomic_DNA"/>
</dbReference>
<dbReference type="GO" id="GO:0061630">
    <property type="term" value="F:ubiquitin protein ligase activity"/>
    <property type="evidence" value="ECO:0007669"/>
    <property type="project" value="UniProtKB-EC"/>
</dbReference>
<dbReference type="Gene3D" id="3.40.50.300">
    <property type="entry name" value="P-loop containing nucleotide triphosphate hydrolases"/>
    <property type="match status" value="1"/>
</dbReference>
<evidence type="ECO:0000256" key="1">
    <source>
        <dbReference type="ARBA" id="ARBA00000900"/>
    </source>
</evidence>
<keyword evidence="8" id="KW-0808">Transferase</keyword>
<evidence type="ECO:0000256" key="11">
    <source>
        <dbReference type="ARBA" id="ARBA00022771"/>
    </source>
</evidence>
<feature type="domain" description="AIG1-type G" evidence="19">
    <location>
        <begin position="299"/>
        <end position="500"/>
    </location>
</feature>
<evidence type="ECO:0000259" key="19">
    <source>
        <dbReference type="PROSITE" id="PS51720"/>
    </source>
</evidence>
<dbReference type="Gene3D" id="3.30.160.60">
    <property type="entry name" value="Classic Zinc Finger"/>
    <property type="match status" value="1"/>
</dbReference>
<dbReference type="PROSITE" id="PS51720">
    <property type="entry name" value="G_AIG1"/>
    <property type="match status" value="1"/>
</dbReference>
<evidence type="ECO:0000256" key="15">
    <source>
        <dbReference type="PROSITE-ProRule" id="PRU00024"/>
    </source>
</evidence>
<dbReference type="AlphaFoldDB" id="A0AAV7P491"/>
<dbReference type="Proteomes" id="UP001066276">
    <property type="component" value="Chromosome 7"/>
</dbReference>
<dbReference type="Pfam" id="PF04548">
    <property type="entry name" value="AIG1"/>
    <property type="match status" value="1"/>
</dbReference>
<keyword evidence="12" id="KW-0833">Ubl conjugation pathway</keyword>
<dbReference type="EC" id="2.3.2.27" evidence="6"/>
<comment type="pathway">
    <text evidence="3">Protein modification; protein ubiquitination.</text>
</comment>
<gene>
    <name evidence="20" type="ORF">NDU88_000548</name>
</gene>